<organism evidence="8">
    <name type="scientific">hydrothermal vent metagenome</name>
    <dbReference type="NCBI Taxonomy" id="652676"/>
    <lineage>
        <taxon>unclassified sequences</taxon>
        <taxon>metagenomes</taxon>
        <taxon>ecological metagenomes</taxon>
    </lineage>
</organism>
<evidence type="ECO:0000256" key="5">
    <source>
        <dbReference type="ARBA" id="ARBA00022989"/>
    </source>
</evidence>
<keyword evidence="4 7" id="KW-0812">Transmembrane</keyword>
<accession>A0A3B0S0P1</accession>
<keyword evidence="2" id="KW-0813">Transport</keyword>
<evidence type="ECO:0000256" key="7">
    <source>
        <dbReference type="SAM" id="Phobius"/>
    </source>
</evidence>
<sequence length="79" mass="8415">MISILLLGFLLGLRHAVEADHIAAVASLSTRTDSVLQGIKQGAAWGLGHTLTLFLFGSIVLFVADIVPENIVRGIEFTV</sequence>
<reference evidence="8" key="1">
    <citation type="submission" date="2018-06" db="EMBL/GenBank/DDBJ databases">
        <authorList>
            <person name="Zhirakovskaya E."/>
        </authorList>
    </citation>
    <scope>NUCLEOTIDE SEQUENCE</scope>
</reference>
<comment type="subcellular location">
    <subcellularLocation>
        <location evidence="1">Endomembrane system</location>
        <topology evidence="1">Multi-pass membrane protein</topology>
    </subcellularLocation>
</comment>
<keyword evidence="5 7" id="KW-1133">Transmembrane helix</keyword>
<protein>
    <submittedName>
        <fullName evidence="8">Nickel transporter UreH</fullName>
    </submittedName>
</protein>
<dbReference type="GO" id="GO:0012505">
    <property type="term" value="C:endomembrane system"/>
    <property type="evidence" value="ECO:0007669"/>
    <property type="project" value="UniProtKB-SubCell"/>
</dbReference>
<proteinExistence type="predicted"/>
<evidence type="ECO:0000256" key="4">
    <source>
        <dbReference type="ARBA" id="ARBA00022692"/>
    </source>
</evidence>
<keyword evidence="6 7" id="KW-0472">Membrane</keyword>
<dbReference type="GO" id="GO:0005886">
    <property type="term" value="C:plasma membrane"/>
    <property type="evidence" value="ECO:0007669"/>
    <property type="project" value="InterPro"/>
</dbReference>
<dbReference type="EMBL" id="UOEC01000136">
    <property type="protein sequence ID" value="VAV96811.1"/>
    <property type="molecule type" value="Genomic_DNA"/>
</dbReference>
<dbReference type="InterPro" id="IPR011541">
    <property type="entry name" value="Ni/Co_transpt_high_affinity"/>
</dbReference>
<gene>
    <name evidence="8" type="ORF">MNBD_ALPHA08-232</name>
</gene>
<name>A0A3B0S0P1_9ZZZZ</name>
<feature type="transmembrane region" description="Helical" evidence="7">
    <location>
        <begin position="43"/>
        <end position="64"/>
    </location>
</feature>
<evidence type="ECO:0000313" key="8">
    <source>
        <dbReference type="EMBL" id="VAV96811.1"/>
    </source>
</evidence>
<evidence type="ECO:0000256" key="3">
    <source>
        <dbReference type="ARBA" id="ARBA00022596"/>
    </source>
</evidence>
<dbReference type="Pfam" id="PF03824">
    <property type="entry name" value="NicO"/>
    <property type="match status" value="1"/>
</dbReference>
<evidence type="ECO:0000256" key="1">
    <source>
        <dbReference type="ARBA" id="ARBA00004127"/>
    </source>
</evidence>
<evidence type="ECO:0000256" key="6">
    <source>
        <dbReference type="ARBA" id="ARBA00023136"/>
    </source>
</evidence>
<evidence type="ECO:0000256" key="2">
    <source>
        <dbReference type="ARBA" id="ARBA00022448"/>
    </source>
</evidence>
<dbReference type="GO" id="GO:0015099">
    <property type="term" value="F:nickel cation transmembrane transporter activity"/>
    <property type="evidence" value="ECO:0007669"/>
    <property type="project" value="InterPro"/>
</dbReference>
<keyword evidence="3" id="KW-0533">Nickel</keyword>
<dbReference type="AlphaFoldDB" id="A0A3B0S0P1"/>